<dbReference type="InterPro" id="IPR036291">
    <property type="entry name" value="NAD(P)-bd_dom_sf"/>
</dbReference>
<dbReference type="Proteomes" id="UP000297225">
    <property type="component" value="Unassembled WGS sequence"/>
</dbReference>
<protein>
    <recommendedName>
        <fullName evidence="1">Lactate/malate dehydrogenase N-terminal domain-containing protein</fullName>
    </recommendedName>
</protein>
<name>A0A4Y8WNJ7_9PORP</name>
<proteinExistence type="predicted"/>
<sequence length="333" mass="37151">MSIPTFFTDQPLVVLGATGRLASEMTFYALLERFSPHIVLCGSSMERLQGLKDEIEESGFGDIQIDLSLSIPEAVANGGYILFAKSVPGGAKTREEMLLQNAPFALEAGRAIANVKDKVTRVVCVSNPSDLMGLMLLVHSELHPEKVMSLSALDTERFRRTLKRRYMVKEDDLESVYTLGSHDTLMAPMLDMARIRGELLNLSSGEKETIVSEVRRSGIGIYKQRGQTAYQSPAIHCLRILMATDEHPFIVPTARYHHSTRYPYTFGSLLTRVDSKGCHHLPCCGSREDIVRLDGAFESIRVMRDRLIEEGFLPATEEWGGVLQEVKELVCVE</sequence>
<dbReference type="InterPro" id="IPR015955">
    <property type="entry name" value="Lactate_DH/Glyco_Ohase_4_C"/>
</dbReference>
<dbReference type="SUPFAM" id="SSF56327">
    <property type="entry name" value="LDH C-terminal domain-like"/>
    <property type="match status" value="1"/>
</dbReference>
<dbReference type="AlphaFoldDB" id="A0A4Y8WNJ7"/>
<evidence type="ECO:0000313" key="3">
    <source>
        <dbReference type="Proteomes" id="UP000297225"/>
    </source>
</evidence>
<dbReference type="OrthoDB" id="1014600at2"/>
<dbReference type="SUPFAM" id="SSF51735">
    <property type="entry name" value="NAD(P)-binding Rossmann-fold domains"/>
    <property type="match status" value="1"/>
</dbReference>
<comment type="caution">
    <text evidence="2">The sequence shown here is derived from an EMBL/GenBank/DDBJ whole genome shotgun (WGS) entry which is preliminary data.</text>
</comment>
<keyword evidence="3" id="KW-1185">Reference proteome</keyword>
<dbReference type="Gene3D" id="3.40.50.720">
    <property type="entry name" value="NAD(P)-binding Rossmann-like Domain"/>
    <property type="match status" value="1"/>
</dbReference>
<reference evidence="2 3" key="1">
    <citation type="submission" date="2019-03" db="EMBL/GenBank/DDBJ databases">
        <title>Porphyromonas levii Isolated from the Uterus of Dairy Cows.</title>
        <authorList>
            <person name="Francis A.M."/>
        </authorList>
    </citation>
    <scope>NUCLEOTIDE SEQUENCE [LARGE SCALE GENOMIC DNA]</scope>
    <source>
        <strain evidence="2 3">AF5678</strain>
    </source>
</reference>
<dbReference type="Pfam" id="PF00056">
    <property type="entry name" value="Ldh_1_N"/>
    <property type="match status" value="1"/>
</dbReference>
<dbReference type="Gene3D" id="3.90.110.10">
    <property type="entry name" value="Lactate dehydrogenase/glycoside hydrolase, family 4, C-terminal"/>
    <property type="match status" value="1"/>
</dbReference>
<accession>A0A4Y8WNJ7</accession>
<feature type="domain" description="Lactate/malate dehydrogenase N-terminal" evidence="1">
    <location>
        <begin position="13"/>
        <end position="148"/>
    </location>
</feature>
<dbReference type="InterPro" id="IPR001236">
    <property type="entry name" value="Lactate/malate_DH_N"/>
</dbReference>
<dbReference type="EMBL" id="SPNC01000133">
    <property type="protein sequence ID" value="TFH94365.1"/>
    <property type="molecule type" value="Genomic_DNA"/>
</dbReference>
<organism evidence="2 3">
    <name type="scientific">Porphyromonas levii</name>
    <dbReference type="NCBI Taxonomy" id="28114"/>
    <lineage>
        <taxon>Bacteria</taxon>
        <taxon>Pseudomonadati</taxon>
        <taxon>Bacteroidota</taxon>
        <taxon>Bacteroidia</taxon>
        <taxon>Bacteroidales</taxon>
        <taxon>Porphyromonadaceae</taxon>
        <taxon>Porphyromonas</taxon>
    </lineage>
</organism>
<evidence type="ECO:0000259" key="1">
    <source>
        <dbReference type="Pfam" id="PF00056"/>
    </source>
</evidence>
<evidence type="ECO:0000313" key="2">
    <source>
        <dbReference type="EMBL" id="TFH94365.1"/>
    </source>
</evidence>
<dbReference type="STRING" id="1122973.GCA_000379925_01599"/>
<dbReference type="GO" id="GO:0016616">
    <property type="term" value="F:oxidoreductase activity, acting on the CH-OH group of donors, NAD or NADP as acceptor"/>
    <property type="evidence" value="ECO:0007669"/>
    <property type="project" value="InterPro"/>
</dbReference>
<gene>
    <name evidence="2" type="ORF">E4P47_07810</name>
</gene>